<evidence type="ECO:0000256" key="1">
    <source>
        <dbReference type="SAM" id="MobiDB-lite"/>
    </source>
</evidence>
<dbReference type="EMBL" id="JBFTEG010000001">
    <property type="protein sequence ID" value="MEX6500769.1"/>
    <property type="molecule type" value="Genomic_DNA"/>
</dbReference>
<comment type="caution">
    <text evidence="2">The sequence shown here is derived from an EMBL/GenBank/DDBJ whole genome shotgun (WGS) entry which is preliminary data.</text>
</comment>
<proteinExistence type="predicted"/>
<dbReference type="Proteomes" id="UP001560296">
    <property type="component" value="Unassembled WGS sequence"/>
</dbReference>
<sequence length="76" mass="8868">MHERRSTDRETALSIRRDASASDQEMGQSAFPVFADPPFLAWQALHRKQELFQRIHPSSQPVILLWDEVDDYELLS</sequence>
<dbReference type="RefSeq" id="WP_369285687.1">
    <property type="nucleotide sequence ID" value="NZ_JBFTEG010000001.1"/>
</dbReference>
<name>A0ABV3YNH4_9PSED</name>
<feature type="region of interest" description="Disordered" evidence="1">
    <location>
        <begin position="1"/>
        <end position="28"/>
    </location>
</feature>
<protein>
    <submittedName>
        <fullName evidence="2">Uncharacterized protein</fullName>
    </submittedName>
</protein>
<organism evidence="2 3">
    <name type="scientific">Pseudomonas zhanjiangensis</name>
    <dbReference type="NCBI Taxonomy" id="3239015"/>
    <lineage>
        <taxon>Bacteria</taxon>
        <taxon>Pseudomonadati</taxon>
        <taxon>Pseudomonadota</taxon>
        <taxon>Gammaproteobacteria</taxon>
        <taxon>Pseudomonadales</taxon>
        <taxon>Pseudomonadaceae</taxon>
        <taxon>Pseudomonas</taxon>
    </lineage>
</organism>
<feature type="compositionally biased region" description="Basic and acidic residues" evidence="1">
    <location>
        <begin position="1"/>
        <end position="20"/>
    </location>
</feature>
<reference evidence="2 3" key="1">
    <citation type="submission" date="2024-07" db="EMBL/GenBank/DDBJ databases">
        <authorList>
            <person name="Li M."/>
        </authorList>
    </citation>
    <scope>NUCLEOTIDE SEQUENCE [LARGE SCALE GENOMIC DNA]</scope>
    <source>
        <strain evidence="2 3">25A3E</strain>
    </source>
</reference>
<gene>
    <name evidence="2" type="ORF">AB5S05_01735</name>
</gene>
<accession>A0ABV3YNH4</accession>
<evidence type="ECO:0000313" key="3">
    <source>
        <dbReference type="Proteomes" id="UP001560296"/>
    </source>
</evidence>
<evidence type="ECO:0000313" key="2">
    <source>
        <dbReference type="EMBL" id="MEX6500769.1"/>
    </source>
</evidence>
<keyword evidence="3" id="KW-1185">Reference proteome</keyword>